<keyword evidence="2 7" id="KW-0132">Cell division</keyword>
<dbReference type="GO" id="GO:0043093">
    <property type="term" value="P:FtsZ-dependent cytokinesis"/>
    <property type="evidence" value="ECO:0007669"/>
    <property type="project" value="UniProtKB-UniRule"/>
</dbReference>
<dbReference type="STRING" id="643648.Slip_0788"/>
<dbReference type="GO" id="GO:0005886">
    <property type="term" value="C:plasma membrane"/>
    <property type="evidence" value="ECO:0007669"/>
    <property type="project" value="UniProtKB-SubCell"/>
</dbReference>
<evidence type="ECO:0000256" key="7">
    <source>
        <dbReference type="HAMAP-Rule" id="MF_00910"/>
    </source>
</evidence>
<keyword evidence="6 7" id="KW-0131">Cell cycle</keyword>
<dbReference type="InterPro" id="IPR011922">
    <property type="entry name" value="Cell_div_FtsL"/>
</dbReference>
<dbReference type="HOGENOM" id="CLU_1601867_0_0_9"/>
<feature type="transmembrane region" description="Helical" evidence="7">
    <location>
        <begin position="35"/>
        <end position="55"/>
    </location>
</feature>
<proteinExistence type="inferred from homology"/>
<dbReference type="Pfam" id="PF04977">
    <property type="entry name" value="DivIC"/>
    <property type="match status" value="1"/>
</dbReference>
<comment type="similarity">
    <text evidence="7">Belongs to the FtsL family.</text>
</comment>
<protein>
    <recommendedName>
        <fullName evidence="7 8">Cell division protein FtsL</fullName>
    </recommendedName>
</protein>
<keyword evidence="3 7" id="KW-0812">Transmembrane</keyword>
<evidence type="ECO:0000256" key="8">
    <source>
        <dbReference type="NCBIfam" id="TIGR02209"/>
    </source>
</evidence>
<evidence type="ECO:0000256" key="6">
    <source>
        <dbReference type="ARBA" id="ARBA00023306"/>
    </source>
</evidence>
<evidence type="ECO:0000256" key="1">
    <source>
        <dbReference type="ARBA" id="ARBA00022475"/>
    </source>
</evidence>
<comment type="function">
    <text evidence="7">Essential cell division protein.</text>
</comment>
<dbReference type="AlphaFoldDB" id="D7CLI3"/>
<sequence length="166" mass="18356">MPQANHIMVQGYPVRAGVPVVTKVRRITKRRNLQSVRLIAIIAALFGLGLLAVFIRCQLAVLGYQIVELKQEIADLDQQNRHLELRIAELSSPSRIETLAVTKLGMCKPDEVQVVALKEEVPVVPVESLSRPKTVGQAKEKPLEKLYRVVVKLGSSASKKTLGMID</sequence>
<evidence type="ECO:0000313" key="10">
    <source>
        <dbReference type="EMBL" id="ADI01568.1"/>
    </source>
</evidence>
<keyword evidence="5 7" id="KW-0472">Membrane</keyword>
<name>D7CLI3_SYNLT</name>
<dbReference type="OrthoDB" id="2082132at2"/>
<evidence type="ECO:0000256" key="3">
    <source>
        <dbReference type="ARBA" id="ARBA00022692"/>
    </source>
</evidence>
<keyword evidence="1 7" id="KW-1003">Cell membrane</keyword>
<dbReference type="Proteomes" id="UP000000378">
    <property type="component" value="Chromosome"/>
</dbReference>
<reference evidence="10 11" key="2">
    <citation type="journal article" date="2010" name="Stand. Genomic Sci.">
        <title>Complete genome sequence of Syntrophothermus lipocalidus type strain (TGB-C1).</title>
        <authorList>
            <person name="Djao O.D."/>
            <person name="Zhang X."/>
            <person name="Lucas S."/>
            <person name="Lapidus A."/>
            <person name="Del Rio T.G."/>
            <person name="Nolan M."/>
            <person name="Tice H."/>
            <person name="Cheng J.F."/>
            <person name="Han C."/>
            <person name="Tapia R."/>
            <person name="Goodwin L."/>
            <person name="Pitluck S."/>
            <person name="Liolios K."/>
            <person name="Ivanova N."/>
            <person name="Mavromatis K."/>
            <person name="Mikhailova N."/>
            <person name="Ovchinnikova G."/>
            <person name="Pati A."/>
            <person name="Brambilla E."/>
            <person name="Chen A."/>
            <person name="Palaniappan K."/>
            <person name="Land M."/>
            <person name="Hauser L."/>
            <person name="Chang Y.J."/>
            <person name="Jeffries C.D."/>
            <person name="Rohde M."/>
            <person name="Sikorski J."/>
            <person name="Spring S."/>
            <person name="Goker M."/>
            <person name="Detter J.C."/>
            <person name="Woyke T."/>
            <person name="Bristow J."/>
            <person name="Eisen J.A."/>
            <person name="Markowitz V."/>
            <person name="Hugenholtz P."/>
            <person name="Kyrpides N.C."/>
            <person name="Klenk H.P."/>
        </authorList>
    </citation>
    <scope>NUCLEOTIDE SEQUENCE [LARGE SCALE GENOMIC DNA]</scope>
    <source>
        <strain evidence="11">DSM 12680 / TGB-C1</strain>
    </source>
</reference>
<reference evidence="11" key="1">
    <citation type="journal article" date="2010" name="Stand. Genomic Sci.">
        <title>Complete genome sequence of Syntrophothermus lipocalidus type strain (TGB-C1T).</title>
        <authorList>
            <consortium name="US DOE Joint Genome Institute (JGI-PGF)"/>
            <person name="Djao O."/>
            <person name="Zhang X."/>
            <person name="Lucas S."/>
            <person name="Lapidus A."/>
            <person name="Glavina Del Rio T."/>
            <person name="Nolan M."/>
            <person name="Tice H."/>
            <person name="Cheng J."/>
            <person name="Han C."/>
            <person name="Tapia R."/>
            <person name="Goodwin L."/>
            <person name="Pitluck S."/>
            <person name="Liolios K."/>
            <person name="Ivanova N."/>
            <person name="Mavromatis K."/>
            <person name="Mikhailova N."/>
            <person name="Ovchinnikova G."/>
            <person name="Pati A."/>
            <person name="Brambilla E."/>
            <person name="Chen A."/>
            <person name="Palaniappan K."/>
            <person name="Land M."/>
            <person name="Hauser L."/>
            <person name="Chang Y."/>
            <person name="Jeffries C."/>
            <person name="Rohde M."/>
            <person name="Sikorski J."/>
            <person name="Spring S."/>
            <person name="Goker M."/>
            <person name="Detter J."/>
            <person name="Woyke T."/>
            <person name="Bristow J."/>
            <person name="Eisen J."/>
            <person name="Markowitz V."/>
            <person name="Hugenholtz P."/>
            <person name="Kyrpides N."/>
            <person name="Klenk H."/>
        </authorList>
    </citation>
    <scope>NUCLEOTIDE SEQUENCE [LARGE SCALE GENOMIC DNA]</scope>
    <source>
        <strain evidence="11">DSM 12680 / TGB-C1</strain>
    </source>
</reference>
<evidence type="ECO:0000256" key="5">
    <source>
        <dbReference type="ARBA" id="ARBA00023136"/>
    </source>
</evidence>
<dbReference type="InterPro" id="IPR007060">
    <property type="entry name" value="FtsL/DivIC"/>
</dbReference>
<keyword evidence="4 7" id="KW-1133">Transmembrane helix</keyword>
<keyword evidence="9" id="KW-0175">Coiled coil</keyword>
<evidence type="ECO:0000313" key="11">
    <source>
        <dbReference type="Proteomes" id="UP000000378"/>
    </source>
</evidence>
<evidence type="ECO:0000256" key="2">
    <source>
        <dbReference type="ARBA" id="ARBA00022618"/>
    </source>
</evidence>
<dbReference type="NCBIfam" id="TIGR02209">
    <property type="entry name" value="ftsL_broad"/>
    <property type="match status" value="1"/>
</dbReference>
<evidence type="ECO:0000256" key="4">
    <source>
        <dbReference type="ARBA" id="ARBA00022989"/>
    </source>
</evidence>
<evidence type="ECO:0000256" key="9">
    <source>
        <dbReference type="SAM" id="Coils"/>
    </source>
</evidence>
<dbReference type="RefSeq" id="WP_013174970.1">
    <property type="nucleotide sequence ID" value="NC_014220.1"/>
</dbReference>
<comment type="subcellular location">
    <subcellularLocation>
        <location evidence="7">Cell membrane</location>
        <topology evidence="7">Single-pass type II membrane protein</topology>
    </subcellularLocation>
    <text evidence="7">Localizes to the division septum where it forms a ring structure.</text>
</comment>
<gene>
    <name evidence="7" type="primary">ftsL</name>
    <name evidence="10" type="ordered locus">Slip_0788</name>
</gene>
<dbReference type="EMBL" id="CP002048">
    <property type="protein sequence ID" value="ADI01568.1"/>
    <property type="molecule type" value="Genomic_DNA"/>
</dbReference>
<dbReference type="HAMAP" id="MF_00910">
    <property type="entry name" value="FtsL"/>
    <property type="match status" value="1"/>
</dbReference>
<dbReference type="eggNOG" id="COG2919">
    <property type="taxonomic scope" value="Bacteria"/>
</dbReference>
<accession>D7CLI3</accession>
<keyword evidence="11" id="KW-1185">Reference proteome</keyword>
<organism evidence="10 11">
    <name type="scientific">Syntrophothermus lipocalidus (strain DSM 12680 / TGB-C1)</name>
    <dbReference type="NCBI Taxonomy" id="643648"/>
    <lineage>
        <taxon>Bacteria</taxon>
        <taxon>Bacillati</taxon>
        <taxon>Bacillota</taxon>
        <taxon>Clostridia</taxon>
        <taxon>Eubacteriales</taxon>
        <taxon>Syntrophomonadaceae</taxon>
        <taxon>Syntrophothermus</taxon>
    </lineage>
</organism>
<dbReference type="GO" id="GO:0032153">
    <property type="term" value="C:cell division site"/>
    <property type="evidence" value="ECO:0007669"/>
    <property type="project" value="UniProtKB-UniRule"/>
</dbReference>
<dbReference type="KEGG" id="slp:Slip_0788"/>
<feature type="coiled-coil region" evidence="9">
    <location>
        <begin position="59"/>
        <end position="86"/>
    </location>
</feature>